<proteinExistence type="predicted"/>
<protein>
    <submittedName>
        <fullName evidence="1">Uncharacterized protein</fullName>
    </submittedName>
</protein>
<dbReference type="AlphaFoldDB" id="A0A5K8A929"/>
<sequence length="218" mass="24164">MSAYYNNLFRADPFRFINTYSVDIKGWFEGLMRHGDGMSRALVQAANAAGVCRLDFDPVGGFFGFGVNTVQVQMIPQGGIDAYWVPYHAGHGLPGFTDVLRLNPPSKFVFTAGMNGCAFVVTDSPKGAAYMRVYHNQHPNVDSIWNDIHNVGMPVISYSGFEDYGGGALPNGMNPVAFNFLYYRNGTWNYVFQPQAFNALSKNPARRLIGQSSMRSVF</sequence>
<accession>A0A5K8A929</accession>
<name>A0A5K8A929_9BACT</name>
<dbReference type="Proteomes" id="UP000422108">
    <property type="component" value="Chromosome"/>
</dbReference>
<reference evidence="1 2" key="1">
    <citation type="submission" date="2019-11" db="EMBL/GenBank/DDBJ databases">
        <title>Comparative genomics of hydrocarbon-degrading Desulfosarcina strains.</title>
        <authorList>
            <person name="Watanabe M."/>
            <person name="Kojima H."/>
            <person name="Fukui M."/>
        </authorList>
    </citation>
    <scope>NUCLEOTIDE SEQUENCE [LARGE SCALE GENOMIC DNA]</scope>
    <source>
        <strain evidence="2">oXyS1</strain>
    </source>
</reference>
<gene>
    <name evidence="1" type="ORF">DSCOOX_21610</name>
</gene>
<dbReference type="RefSeq" id="WP_155310225.1">
    <property type="nucleotide sequence ID" value="NZ_AP021879.1"/>
</dbReference>
<dbReference type="EMBL" id="AP021879">
    <property type="protein sequence ID" value="BBO88981.1"/>
    <property type="molecule type" value="Genomic_DNA"/>
</dbReference>
<evidence type="ECO:0000313" key="2">
    <source>
        <dbReference type="Proteomes" id="UP000422108"/>
    </source>
</evidence>
<organism evidence="1 2">
    <name type="scientific">Desulfosarcina ovata subsp. ovata</name>
    <dbReference type="NCBI Taxonomy" id="2752305"/>
    <lineage>
        <taxon>Bacteria</taxon>
        <taxon>Pseudomonadati</taxon>
        <taxon>Thermodesulfobacteriota</taxon>
        <taxon>Desulfobacteria</taxon>
        <taxon>Desulfobacterales</taxon>
        <taxon>Desulfosarcinaceae</taxon>
        <taxon>Desulfosarcina</taxon>
    </lineage>
</organism>
<keyword evidence="2" id="KW-1185">Reference proteome</keyword>
<evidence type="ECO:0000313" key="1">
    <source>
        <dbReference type="EMBL" id="BBO88981.1"/>
    </source>
</evidence>